<reference evidence="5" key="1">
    <citation type="journal article" date="2007" name="Appl. Environ. Microbiol.">
        <title>Widespread occurrence and genomic context of unusually small polyketide synthase genes in microbial consortia associated with marine sponges.</title>
        <authorList>
            <person name="Fieseler L."/>
            <person name="Hentschel U."/>
            <person name="Grozdanov L."/>
            <person name="Schirmer A."/>
            <person name="Wen G."/>
            <person name="Platzer M."/>
            <person name="Hrvatin S."/>
            <person name="Butzke D."/>
            <person name="Zimmermann K."/>
            <person name="Piel J."/>
        </authorList>
    </citation>
    <scope>NUCLEOTIDE SEQUENCE</scope>
</reference>
<dbReference type="GO" id="GO:0005829">
    <property type="term" value="C:cytosol"/>
    <property type="evidence" value="ECO:0007669"/>
    <property type="project" value="TreeGrafter"/>
</dbReference>
<evidence type="ECO:0000259" key="3">
    <source>
        <dbReference type="Pfam" id="PF01648"/>
    </source>
</evidence>
<protein>
    <submittedName>
        <fullName evidence="5">SupC</fullName>
    </submittedName>
</protein>
<dbReference type="Pfam" id="PF01648">
    <property type="entry name" value="ACPS"/>
    <property type="match status" value="1"/>
</dbReference>
<organism evidence="5">
    <name type="scientific">Aplysina aerophoba bacterial symbiont clone pAPKS18</name>
    <dbReference type="NCBI Taxonomy" id="377637"/>
    <lineage>
        <taxon>Bacteria</taxon>
        <taxon>environmental samples</taxon>
    </lineage>
</organism>
<evidence type="ECO:0000256" key="1">
    <source>
        <dbReference type="ARBA" id="ARBA00010990"/>
    </source>
</evidence>
<feature type="domain" description="4'-phosphopantetheinyl transferase N-terminal" evidence="4">
    <location>
        <begin position="49"/>
        <end position="132"/>
    </location>
</feature>
<gene>
    <name evidence="5" type="primary">supC</name>
</gene>
<dbReference type="Pfam" id="PF22624">
    <property type="entry name" value="AASDHPPT_N"/>
    <property type="match status" value="1"/>
</dbReference>
<dbReference type="InterPro" id="IPR037143">
    <property type="entry name" value="4-PPantetheinyl_Trfase_dom_sf"/>
</dbReference>
<evidence type="ECO:0000256" key="2">
    <source>
        <dbReference type="ARBA" id="ARBA00022679"/>
    </source>
</evidence>
<dbReference type="GO" id="GO:0019878">
    <property type="term" value="P:lysine biosynthetic process via aminoadipic acid"/>
    <property type="evidence" value="ECO:0007669"/>
    <property type="project" value="TreeGrafter"/>
</dbReference>
<feature type="domain" description="4'-phosphopantetheinyl transferase" evidence="3">
    <location>
        <begin position="138"/>
        <end position="208"/>
    </location>
</feature>
<dbReference type="GO" id="GO:0000287">
    <property type="term" value="F:magnesium ion binding"/>
    <property type="evidence" value="ECO:0007669"/>
    <property type="project" value="InterPro"/>
</dbReference>
<dbReference type="AlphaFoldDB" id="A4U8R1"/>
<evidence type="ECO:0000313" key="5">
    <source>
        <dbReference type="EMBL" id="ABE03913.1"/>
    </source>
</evidence>
<dbReference type="SUPFAM" id="SSF56214">
    <property type="entry name" value="4'-phosphopantetheinyl transferase"/>
    <property type="match status" value="2"/>
</dbReference>
<comment type="similarity">
    <text evidence="1">Belongs to the P-Pant transferase superfamily. Gsp/Sfp/HetI/AcpT family.</text>
</comment>
<keyword evidence="2" id="KW-0808">Transferase</keyword>
<proteinExistence type="inferred from homology"/>
<accession>A4U8R1</accession>
<dbReference type="InterPro" id="IPR050559">
    <property type="entry name" value="P-Pant_transferase_sf"/>
</dbReference>
<sequence length="250" mass="28003">MRPVESPEAWRPRTPTMTLTENTWWTHWREVDGTTVLHVDLAPDAGREARAVSLLDDSEKARGLRFRSVRARREFVLCRAALRVSLAERLGCSGERLSFGFLEHGKPYARLADRSVDMAFNVSHSGGHGLIAITDKASVGVDVEERAPQRDLDGIGSLVYGPRERRFLGIASDREKVQIFYRLWSMKEALIKALGTGFSLNPSGFEVPGPMLRGERSGIFRFPHLPSQAWRVLDLGEPRFAAALAYRLSS</sequence>
<dbReference type="Gene3D" id="3.90.470.20">
    <property type="entry name" value="4'-phosphopantetheinyl transferase domain"/>
    <property type="match status" value="1"/>
</dbReference>
<name>A4U8R1_9BACT</name>
<evidence type="ECO:0000259" key="4">
    <source>
        <dbReference type="Pfam" id="PF22624"/>
    </source>
</evidence>
<dbReference type="InterPro" id="IPR008278">
    <property type="entry name" value="4-PPantetheinyl_Trfase_dom"/>
</dbReference>
<dbReference type="InterPro" id="IPR055066">
    <property type="entry name" value="AASDHPPT_N"/>
</dbReference>
<dbReference type="EMBL" id="DQ438987">
    <property type="protein sequence ID" value="ABE03913.1"/>
    <property type="molecule type" value="Genomic_DNA"/>
</dbReference>
<dbReference type="PANTHER" id="PTHR12215">
    <property type="entry name" value="PHOSPHOPANTETHEINE TRANSFERASE"/>
    <property type="match status" value="1"/>
</dbReference>
<dbReference type="GO" id="GO:0008897">
    <property type="term" value="F:holo-[acyl-carrier-protein] synthase activity"/>
    <property type="evidence" value="ECO:0007669"/>
    <property type="project" value="InterPro"/>
</dbReference>
<dbReference type="PANTHER" id="PTHR12215:SF10">
    <property type="entry name" value="L-AMINOADIPATE-SEMIALDEHYDE DEHYDROGENASE-PHOSPHOPANTETHEINYL TRANSFERASE"/>
    <property type="match status" value="1"/>
</dbReference>